<dbReference type="GeneID" id="81361340"/>
<name>A0A9W9ENR5_9EURO</name>
<gene>
    <name evidence="2" type="ORF">N7532_009870</name>
</gene>
<dbReference type="RefSeq" id="XP_056469777.1">
    <property type="nucleotide sequence ID" value="XM_056622361.1"/>
</dbReference>
<dbReference type="Proteomes" id="UP001149074">
    <property type="component" value="Unassembled WGS sequence"/>
</dbReference>
<keyword evidence="3" id="KW-1185">Reference proteome</keyword>
<evidence type="ECO:0000256" key="1">
    <source>
        <dbReference type="SAM" id="MobiDB-lite"/>
    </source>
</evidence>
<feature type="compositionally biased region" description="Polar residues" evidence="1">
    <location>
        <begin position="24"/>
        <end position="33"/>
    </location>
</feature>
<evidence type="ECO:0000313" key="2">
    <source>
        <dbReference type="EMBL" id="KAJ5085099.1"/>
    </source>
</evidence>
<reference evidence="2" key="2">
    <citation type="journal article" date="2023" name="IMA Fungus">
        <title>Comparative genomic study of the Penicillium genus elucidates a diverse pangenome and 15 lateral gene transfer events.</title>
        <authorList>
            <person name="Petersen C."/>
            <person name="Sorensen T."/>
            <person name="Nielsen M.R."/>
            <person name="Sondergaard T.E."/>
            <person name="Sorensen J.L."/>
            <person name="Fitzpatrick D.A."/>
            <person name="Frisvad J.C."/>
            <person name="Nielsen K.L."/>
        </authorList>
    </citation>
    <scope>NUCLEOTIDE SEQUENCE</scope>
    <source>
        <strain evidence="2">IBT 30761</strain>
    </source>
</reference>
<dbReference type="AlphaFoldDB" id="A0A9W9ENR5"/>
<reference evidence="2" key="1">
    <citation type="submission" date="2022-11" db="EMBL/GenBank/DDBJ databases">
        <authorList>
            <person name="Petersen C."/>
        </authorList>
    </citation>
    <scope>NUCLEOTIDE SEQUENCE</scope>
    <source>
        <strain evidence="2">IBT 30761</strain>
    </source>
</reference>
<feature type="region of interest" description="Disordered" evidence="1">
    <location>
        <begin position="1"/>
        <end position="33"/>
    </location>
</feature>
<sequence>MSTRASIDGKIPLQHVEDGPPNDDATNSQTGTNWRLKEDAYLTAEDEHGTAFPQAVQRFPKAAFWSAVPSLCIVMEGYDIALISTLTRRQYGQEVGNSVKY</sequence>
<evidence type="ECO:0000313" key="3">
    <source>
        <dbReference type="Proteomes" id="UP001149074"/>
    </source>
</evidence>
<comment type="caution">
    <text evidence="2">The sequence shown here is derived from an EMBL/GenBank/DDBJ whole genome shotgun (WGS) entry which is preliminary data.</text>
</comment>
<organism evidence="2 3">
    <name type="scientific">Penicillium argentinense</name>
    <dbReference type="NCBI Taxonomy" id="1131581"/>
    <lineage>
        <taxon>Eukaryota</taxon>
        <taxon>Fungi</taxon>
        <taxon>Dikarya</taxon>
        <taxon>Ascomycota</taxon>
        <taxon>Pezizomycotina</taxon>
        <taxon>Eurotiomycetes</taxon>
        <taxon>Eurotiomycetidae</taxon>
        <taxon>Eurotiales</taxon>
        <taxon>Aspergillaceae</taxon>
        <taxon>Penicillium</taxon>
    </lineage>
</organism>
<proteinExistence type="predicted"/>
<protein>
    <submittedName>
        <fullName evidence="2">Uncharacterized protein</fullName>
    </submittedName>
</protein>
<accession>A0A9W9ENR5</accession>
<dbReference type="EMBL" id="JAPQKI010000010">
    <property type="protein sequence ID" value="KAJ5085099.1"/>
    <property type="molecule type" value="Genomic_DNA"/>
</dbReference>
<dbReference type="OrthoDB" id="5101577at2759"/>